<dbReference type="InterPro" id="IPR023393">
    <property type="entry name" value="START-like_dom_sf"/>
</dbReference>
<keyword evidence="3" id="KW-1185">Reference proteome</keyword>
<sequence length="205" mass="21680">MRLEHQFTVNAPVDVVWQALLDPERVAPCMPGATLTSVDGNTFAGSVKVKLGPISLLYKGKGEFVETGTETRTVRITASGKDARSGTASADVTVTLSEKDGQTTGAVTTDLTITGKPAQFGRGMIAEVGGKLLDTFARNLAEVVAPAAKPDEPAVSEPLRVVPDQQSAEAVDLLEYAGSPVLKRVLPLVVAALVVLFLLSRRRRK</sequence>
<accession>A0ABX2FER4</accession>
<dbReference type="CDD" id="cd07823">
    <property type="entry name" value="SRPBCC_5"/>
    <property type="match status" value="1"/>
</dbReference>
<dbReference type="SUPFAM" id="SSF55961">
    <property type="entry name" value="Bet v1-like"/>
    <property type="match status" value="1"/>
</dbReference>
<keyword evidence="1" id="KW-1133">Transmembrane helix</keyword>
<dbReference type="EMBL" id="JAAATY010000031">
    <property type="protein sequence ID" value="NRN69881.1"/>
    <property type="molecule type" value="Genomic_DNA"/>
</dbReference>
<evidence type="ECO:0000256" key="1">
    <source>
        <dbReference type="SAM" id="Phobius"/>
    </source>
</evidence>
<dbReference type="RefSeq" id="WP_173140529.1">
    <property type="nucleotide sequence ID" value="NZ_CBCSGW010000028.1"/>
</dbReference>
<dbReference type="Pfam" id="PF06240">
    <property type="entry name" value="COXG"/>
    <property type="match status" value="1"/>
</dbReference>
<evidence type="ECO:0000313" key="2">
    <source>
        <dbReference type="EMBL" id="NRN69881.1"/>
    </source>
</evidence>
<gene>
    <name evidence="2" type="ORF">GC106_71420</name>
</gene>
<dbReference type="PANTHER" id="PTHR38588">
    <property type="entry name" value="BLL0334 PROTEIN"/>
    <property type="match status" value="1"/>
</dbReference>
<protein>
    <submittedName>
        <fullName evidence="2">Carbon monoxide dehydrogenase subunit G</fullName>
    </submittedName>
</protein>
<dbReference type="Gene3D" id="3.30.530.20">
    <property type="match status" value="1"/>
</dbReference>
<dbReference type="InterPro" id="IPR010419">
    <property type="entry name" value="CO_DH_gsu"/>
</dbReference>
<dbReference type="PANTHER" id="PTHR38588:SF1">
    <property type="entry name" value="BLL0334 PROTEIN"/>
    <property type="match status" value="1"/>
</dbReference>
<organism evidence="2 3">
    <name type="scientific">Kibdelosporangium persicum</name>
    <dbReference type="NCBI Taxonomy" id="2698649"/>
    <lineage>
        <taxon>Bacteria</taxon>
        <taxon>Bacillati</taxon>
        <taxon>Actinomycetota</taxon>
        <taxon>Actinomycetes</taxon>
        <taxon>Pseudonocardiales</taxon>
        <taxon>Pseudonocardiaceae</taxon>
        <taxon>Kibdelosporangium</taxon>
    </lineage>
</organism>
<dbReference type="Proteomes" id="UP000763557">
    <property type="component" value="Unassembled WGS sequence"/>
</dbReference>
<comment type="caution">
    <text evidence="2">The sequence shown here is derived from an EMBL/GenBank/DDBJ whole genome shotgun (WGS) entry which is preliminary data.</text>
</comment>
<name>A0ABX2FER4_9PSEU</name>
<keyword evidence="1" id="KW-0472">Membrane</keyword>
<feature type="transmembrane region" description="Helical" evidence="1">
    <location>
        <begin position="181"/>
        <end position="199"/>
    </location>
</feature>
<keyword evidence="1" id="KW-0812">Transmembrane</keyword>
<reference evidence="2 3" key="1">
    <citation type="submission" date="2020-01" db="EMBL/GenBank/DDBJ databases">
        <title>Kibdelosporangium persica a novel Actinomycetes from a hot desert in Iran.</title>
        <authorList>
            <person name="Safaei N."/>
            <person name="Zaburannyi N."/>
            <person name="Mueller R."/>
            <person name="Wink J."/>
        </authorList>
    </citation>
    <scope>NUCLEOTIDE SEQUENCE [LARGE SCALE GENOMIC DNA]</scope>
    <source>
        <strain evidence="2 3">4NS15</strain>
    </source>
</reference>
<evidence type="ECO:0000313" key="3">
    <source>
        <dbReference type="Proteomes" id="UP000763557"/>
    </source>
</evidence>
<proteinExistence type="predicted"/>